<dbReference type="NCBIfam" id="NF010761">
    <property type="entry name" value="PRK14164.1"/>
    <property type="match status" value="1"/>
</dbReference>
<dbReference type="Pfam" id="PF01025">
    <property type="entry name" value="GrpE"/>
    <property type="match status" value="1"/>
</dbReference>
<keyword evidence="8" id="KW-1185">Reference proteome</keyword>
<dbReference type="HAMAP" id="MF_01151">
    <property type="entry name" value="GrpE"/>
    <property type="match status" value="1"/>
</dbReference>
<dbReference type="SUPFAM" id="SSF51064">
    <property type="entry name" value="Head domain of nucleotide exchange factor GrpE"/>
    <property type="match status" value="1"/>
</dbReference>
<feature type="compositionally biased region" description="Basic and acidic residues" evidence="6">
    <location>
        <begin position="27"/>
        <end position="41"/>
    </location>
</feature>
<dbReference type="SUPFAM" id="SSF58014">
    <property type="entry name" value="Coiled-coil domain of nucleotide exchange factor GrpE"/>
    <property type="match status" value="1"/>
</dbReference>
<evidence type="ECO:0000256" key="5">
    <source>
        <dbReference type="RuleBase" id="RU004478"/>
    </source>
</evidence>
<name>A0ABR7WIY4_9ACTN</name>
<dbReference type="InterPro" id="IPR009012">
    <property type="entry name" value="GrpE_head"/>
</dbReference>
<evidence type="ECO:0000256" key="6">
    <source>
        <dbReference type="SAM" id="MobiDB-lite"/>
    </source>
</evidence>
<dbReference type="InterPro" id="IPR000740">
    <property type="entry name" value="GrpE"/>
</dbReference>
<gene>
    <name evidence="3 7" type="primary">grpE</name>
    <name evidence="7" type="ORF">IDF66_23375</name>
</gene>
<sequence length="230" mass="24023">MTAGEPDGTVPGAGSGPTGPDEPVTVSDRRRIDPETGEVRDATGAGPGPADAEPAAGEQADQSADTDAVGDQVDARIAELTTDLQRERAQFANFRRRAAEEKQGSVAYGKQVLIEKLLPILDDLDRARAHGDLEDGPMRTMADKLSAALGAEGLVKFGESGDEFDPELHEAVQHDGEGAHPVIGSVYRGGYRLGERVIRTAMVTVTDPVEGAPEGTTVGAVPENDETGAQ</sequence>
<dbReference type="RefSeq" id="WP_190268834.1">
    <property type="nucleotide sequence ID" value="NZ_BAABAD010000005.1"/>
</dbReference>
<evidence type="ECO:0000313" key="8">
    <source>
        <dbReference type="Proteomes" id="UP000602395"/>
    </source>
</evidence>
<feature type="region of interest" description="Disordered" evidence="6">
    <location>
        <begin position="209"/>
        <end position="230"/>
    </location>
</feature>
<accession>A0ABR7WIY4</accession>
<dbReference type="PANTHER" id="PTHR21237:SF23">
    <property type="entry name" value="GRPE PROTEIN HOMOLOG, MITOCHONDRIAL"/>
    <property type="match status" value="1"/>
</dbReference>
<dbReference type="PRINTS" id="PR00773">
    <property type="entry name" value="GRPEPROTEIN"/>
</dbReference>
<feature type="compositionally biased region" description="Low complexity" evidence="6">
    <location>
        <begin position="48"/>
        <end position="62"/>
    </location>
</feature>
<keyword evidence="2 3" id="KW-0143">Chaperone</keyword>
<feature type="region of interest" description="Disordered" evidence="6">
    <location>
        <begin position="1"/>
        <end position="72"/>
    </location>
</feature>
<protein>
    <recommendedName>
        <fullName evidence="3 4">Protein GrpE</fullName>
    </recommendedName>
    <alternativeName>
        <fullName evidence="3">HSP-70 cofactor</fullName>
    </alternativeName>
</protein>
<organism evidence="7 8">
    <name type="scientific">Gordonia hankookensis</name>
    <dbReference type="NCBI Taxonomy" id="589403"/>
    <lineage>
        <taxon>Bacteria</taxon>
        <taxon>Bacillati</taxon>
        <taxon>Actinomycetota</taxon>
        <taxon>Actinomycetes</taxon>
        <taxon>Mycobacteriales</taxon>
        <taxon>Gordoniaceae</taxon>
        <taxon>Gordonia</taxon>
    </lineage>
</organism>
<keyword evidence="3 4" id="KW-0346">Stress response</keyword>
<reference evidence="7 8" key="1">
    <citation type="submission" date="2020-09" db="EMBL/GenBank/DDBJ databases">
        <title>Novel species in genus Gordonia.</title>
        <authorList>
            <person name="Zhang G."/>
        </authorList>
    </citation>
    <scope>NUCLEOTIDE SEQUENCE [LARGE SCALE GENOMIC DNA]</scope>
    <source>
        <strain evidence="7 8">ON-33</strain>
    </source>
</reference>
<comment type="caution">
    <text evidence="7">The sequence shown here is derived from an EMBL/GenBank/DDBJ whole genome shotgun (WGS) entry which is preliminary data.</text>
</comment>
<dbReference type="InterPro" id="IPR013805">
    <property type="entry name" value="GrpE_CC"/>
</dbReference>
<keyword evidence="3" id="KW-0963">Cytoplasm</keyword>
<comment type="function">
    <text evidence="3 4">Participates actively in the response to hyperosmotic and heat shock by preventing the aggregation of stress-denatured proteins, in association with DnaK and GrpE. It is the nucleotide exchange factor for DnaK and may function as a thermosensor. Unfolded proteins bind initially to DnaJ; upon interaction with the DnaJ-bound protein, DnaK hydrolyzes its bound ATP, resulting in the formation of a stable complex. GrpE releases ADP from DnaK; ATP binding to DnaK triggers the release of the substrate protein, thus completing the reaction cycle. Several rounds of ATP-dependent interactions between DnaJ, DnaK and GrpE are required for fully efficient folding.</text>
</comment>
<dbReference type="EMBL" id="JACWMS010000006">
    <property type="protein sequence ID" value="MBD1322531.1"/>
    <property type="molecule type" value="Genomic_DNA"/>
</dbReference>
<evidence type="ECO:0000256" key="4">
    <source>
        <dbReference type="RuleBase" id="RU000639"/>
    </source>
</evidence>
<evidence type="ECO:0000256" key="3">
    <source>
        <dbReference type="HAMAP-Rule" id="MF_01151"/>
    </source>
</evidence>
<dbReference type="PROSITE" id="PS01071">
    <property type="entry name" value="GRPE"/>
    <property type="match status" value="1"/>
</dbReference>
<evidence type="ECO:0000313" key="7">
    <source>
        <dbReference type="EMBL" id="MBD1322531.1"/>
    </source>
</evidence>
<evidence type="ECO:0000256" key="2">
    <source>
        <dbReference type="ARBA" id="ARBA00023186"/>
    </source>
</evidence>
<dbReference type="CDD" id="cd00446">
    <property type="entry name" value="GrpE"/>
    <property type="match status" value="1"/>
</dbReference>
<dbReference type="PANTHER" id="PTHR21237">
    <property type="entry name" value="GRPE PROTEIN"/>
    <property type="match status" value="1"/>
</dbReference>
<comment type="subunit">
    <text evidence="3">Homodimer.</text>
</comment>
<comment type="subcellular location">
    <subcellularLocation>
        <location evidence="3">Cytoplasm</location>
    </subcellularLocation>
</comment>
<dbReference type="Proteomes" id="UP000602395">
    <property type="component" value="Unassembled WGS sequence"/>
</dbReference>
<evidence type="ECO:0000256" key="1">
    <source>
        <dbReference type="ARBA" id="ARBA00009054"/>
    </source>
</evidence>
<comment type="similarity">
    <text evidence="1 3 5">Belongs to the GrpE family.</text>
</comment>
<proteinExistence type="inferred from homology"/>
<dbReference type="Gene3D" id="3.90.20.20">
    <property type="match status" value="1"/>
</dbReference>
<dbReference type="Gene3D" id="2.30.22.10">
    <property type="entry name" value="Head domain of nucleotide exchange factor GrpE"/>
    <property type="match status" value="1"/>
</dbReference>